<evidence type="ECO:0000313" key="1">
    <source>
        <dbReference type="EMBL" id="OMD42394.1"/>
    </source>
</evidence>
<reference evidence="1 2" key="1">
    <citation type="submission" date="2016-10" db="EMBL/GenBank/DDBJ databases">
        <title>Paenibacillus species isolates.</title>
        <authorList>
            <person name="Beno S.M."/>
        </authorList>
    </citation>
    <scope>NUCLEOTIDE SEQUENCE [LARGE SCALE GENOMIC DNA]</scope>
    <source>
        <strain evidence="1 2">FSL H7-0744</strain>
    </source>
</reference>
<gene>
    <name evidence="1" type="ORF">BSK56_25560</name>
</gene>
<sequence>MNIVILLLSLLSPYLTPSPQKEHVPAALFYMQPPVVLAIERSMGVSPYISSFNSLAGASLYMSEEELLLAKGSPLSIAPDPWQECLEYQYADMSAGVCEGAVLYVHVTPAQAGQYGLQLNEEKLDPARNNFQELLGTPDFVAEDGDVYLRGSAALKIYRNPQTGEWEGIDLFDGNSS</sequence>
<evidence type="ECO:0000313" key="2">
    <source>
        <dbReference type="Proteomes" id="UP000187412"/>
    </source>
</evidence>
<organism evidence="1 2">
    <name type="scientific">Paenibacillus borealis</name>
    <dbReference type="NCBI Taxonomy" id="160799"/>
    <lineage>
        <taxon>Bacteria</taxon>
        <taxon>Bacillati</taxon>
        <taxon>Bacillota</taxon>
        <taxon>Bacilli</taxon>
        <taxon>Bacillales</taxon>
        <taxon>Paenibacillaceae</taxon>
        <taxon>Paenibacillus</taxon>
    </lineage>
</organism>
<dbReference type="Proteomes" id="UP000187412">
    <property type="component" value="Unassembled WGS sequence"/>
</dbReference>
<dbReference type="RefSeq" id="WP_076113329.1">
    <property type="nucleotide sequence ID" value="NZ_MPTB01000040.1"/>
</dbReference>
<keyword evidence="2" id="KW-1185">Reference proteome</keyword>
<name>A0ABX3H0H0_PAEBO</name>
<protein>
    <submittedName>
        <fullName evidence="1">Uncharacterized protein</fullName>
    </submittedName>
</protein>
<dbReference type="EMBL" id="MPTB01000040">
    <property type="protein sequence ID" value="OMD42394.1"/>
    <property type="molecule type" value="Genomic_DNA"/>
</dbReference>
<proteinExistence type="predicted"/>
<comment type="caution">
    <text evidence="1">The sequence shown here is derived from an EMBL/GenBank/DDBJ whole genome shotgun (WGS) entry which is preliminary data.</text>
</comment>
<accession>A0ABX3H0H0</accession>